<comment type="similarity">
    <text evidence="2 9">Belongs to the beta-defensin family.</text>
</comment>
<organism evidence="12 13">
    <name type="scientific">Papio anubis</name>
    <name type="common">Olive baboon</name>
    <dbReference type="NCBI Taxonomy" id="9555"/>
    <lineage>
        <taxon>Eukaryota</taxon>
        <taxon>Metazoa</taxon>
        <taxon>Chordata</taxon>
        <taxon>Craniata</taxon>
        <taxon>Vertebrata</taxon>
        <taxon>Euteleostomi</taxon>
        <taxon>Mammalia</taxon>
        <taxon>Eutheria</taxon>
        <taxon>Euarchontoglires</taxon>
        <taxon>Primates</taxon>
        <taxon>Haplorrhini</taxon>
        <taxon>Catarrhini</taxon>
        <taxon>Cercopithecidae</taxon>
        <taxon>Cercopithecinae</taxon>
        <taxon>Papio</taxon>
    </lineage>
</organism>
<dbReference type="InterPro" id="IPR025933">
    <property type="entry name" value="Beta_defensin_dom"/>
</dbReference>
<accession>A0A8I5NHT5</accession>
<dbReference type="GeneTree" id="ENSGT00390000002317"/>
<feature type="domain" description="Beta-defensin" evidence="11">
    <location>
        <begin position="51"/>
        <end position="80"/>
    </location>
</feature>
<dbReference type="AlphaFoldDB" id="A0A8I5NHT5"/>
<keyword evidence="10" id="KW-0472">Membrane</keyword>
<keyword evidence="8" id="KW-1015">Disulfide bond</keyword>
<evidence type="ECO:0000256" key="6">
    <source>
        <dbReference type="ARBA" id="ARBA00022940"/>
    </source>
</evidence>
<feature type="transmembrane region" description="Helical" evidence="10">
    <location>
        <begin position="6"/>
        <end position="27"/>
    </location>
</feature>
<evidence type="ECO:0000256" key="3">
    <source>
        <dbReference type="ARBA" id="ARBA00022525"/>
    </source>
</evidence>
<evidence type="ECO:0000256" key="7">
    <source>
        <dbReference type="ARBA" id="ARBA00023022"/>
    </source>
</evidence>
<keyword evidence="13" id="KW-1185">Reference proteome</keyword>
<keyword evidence="10" id="KW-1133">Transmembrane helix</keyword>
<keyword evidence="6 9" id="KW-0211">Defensin</keyword>
<reference evidence="12" key="2">
    <citation type="submission" date="2025-09" db="UniProtKB">
        <authorList>
            <consortium name="Ensembl"/>
        </authorList>
    </citation>
    <scope>IDENTIFICATION</scope>
</reference>
<keyword evidence="5" id="KW-0732">Signal</keyword>
<reference evidence="12" key="1">
    <citation type="submission" date="2025-08" db="UniProtKB">
        <authorList>
            <consortium name="Ensembl"/>
        </authorList>
    </citation>
    <scope>IDENTIFICATION</scope>
</reference>
<comment type="subcellular location">
    <subcellularLocation>
        <location evidence="1 9">Secreted</location>
    </subcellularLocation>
</comment>
<keyword evidence="7 9" id="KW-0044">Antibiotic</keyword>
<dbReference type="GO" id="GO:0045087">
    <property type="term" value="P:innate immune response"/>
    <property type="evidence" value="ECO:0007669"/>
    <property type="project" value="InterPro"/>
</dbReference>
<evidence type="ECO:0000313" key="13">
    <source>
        <dbReference type="Proteomes" id="UP000028761"/>
    </source>
</evidence>
<dbReference type="Ensembl" id="ENSPANT00000078216.1">
    <property type="protein sequence ID" value="ENSPANP00000057071.1"/>
    <property type="gene ID" value="ENSPANG00000047615.1"/>
</dbReference>
<evidence type="ECO:0000256" key="9">
    <source>
        <dbReference type="RuleBase" id="RU231113"/>
    </source>
</evidence>
<dbReference type="OMA" id="LENEKPC"/>
<evidence type="ECO:0000256" key="8">
    <source>
        <dbReference type="ARBA" id="ARBA00023157"/>
    </source>
</evidence>
<evidence type="ECO:0000256" key="2">
    <source>
        <dbReference type="ARBA" id="ARBA00007371"/>
    </source>
</evidence>
<evidence type="ECO:0000256" key="10">
    <source>
        <dbReference type="SAM" id="Phobius"/>
    </source>
</evidence>
<dbReference type="Pfam" id="PF13841">
    <property type="entry name" value="Defensin_beta_2"/>
    <property type="match status" value="1"/>
</dbReference>
<comment type="function">
    <text evidence="9">Has antibacterial activity.</text>
</comment>
<keyword evidence="10" id="KW-0812">Transmembrane</keyword>
<evidence type="ECO:0000259" key="11">
    <source>
        <dbReference type="Pfam" id="PF13841"/>
    </source>
</evidence>
<evidence type="ECO:0000256" key="5">
    <source>
        <dbReference type="ARBA" id="ARBA00022729"/>
    </source>
</evidence>
<keyword evidence="4 9" id="KW-0929">Antimicrobial</keyword>
<proteinExistence type="inferred from homology"/>
<evidence type="ECO:0000313" key="12">
    <source>
        <dbReference type="Ensembl" id="ENSPANP00000057071.1"/>
    </source>
</evidence>
<dbReference type="GO" id="GO:0042742">
    <property type="term" value="P:defense response to bacterium"/>
    <property type="evidence" value="ECO:0007669"/>
    <property type="project" value="UniProtKB-UniRule"/>
</dbReference>
<sequence length="84" mass="9571">MSHVELGMFYTVLIPVLILIFKMYFVLNLGCQAGLEFSEPFPSGRFAVCESCKLGRGKCRKECLENEKPDGSCRLNFLCCRQRV</sequence>
<dbReference type="GO" id="GO:0005576">
    <property type="term" value="C:extracellular region"/>
    <property type="evidence" value="ECO:0007669"/>
    <property type="project" value="UniProtKB-SubCell"/>
</dbReference>
<protein>
    <recommendedName>
        <fullName evidence="9">Beta-defensin</fullName>
    </recommendedName>
</protein>
<evidence type="ECO:0000256" key="1">
    <source>
        <dbReference type="ARBA" id="ARBA00004613"/>
    </source>
</evidence>
<keyword evidence="3 9" id="KW-0964">Secreted</keyword>
<name>A0A8I5NHT5_PAPAN</name>
<evidence type="ECO:0000256" key="4">
    <source>
        <dbReference type="ARBA" id="ARBA00022529"/>
    </source>
</evidence>
<dbReference type="Proteomes" id="UP000028761">
    <property type="component" value="Unplaced"/>
</dbReference>